<evidence type="ECO:0000313" key="4">
    <source>
        <dbReference type="Proteomes" id="UP000823603"/>
    </source>
</evidence>
<dbReference type="PROSITE" id="PS50930">
    <property type="entry name" value="HTH_LYTTR"/>
    <property type="match status" value="1"/>
</dbReference>
<feature type="transmembrane region" description="Helical" evidence="1">
    <location>
        <begin position="61"/>
        <end position="89"/>
    </location>
</feature>
<dbReference type="GO" id="GO:0000156">
    <property type="term" value="F:phosphorelay response regulator activity"/>
    <property type="evidence" value="ECO:0007669"/>
    <property type="project" value="InterPro"/>
</dbReference>
<dbReference type="AlphaFoldDB" id="A0A9D9IEK2"/>
<feature type="transmembrane region" description="Helical" evidence="1">
    <location>
        <begin position="7"/>
        <end position="26"/>
    </location>
</feature>
<dbReference type="Proteomes" id="UP000823603">
    <property type="component" value="Unassembled WGS sequence"/>
</dbReference>
<feature type="transmembrane region" description="Helical" evidence="1">
    <location>
        <begin position="95"/>
        <end position="116"/>
    </location>
</feature>
<reference evidence="3" key="2">
    <citation type="journal article" date="2021" name="PeerJ">
        <title>Extensive microbial diversity within the chicken gut microbiome revealed by metagenomics and culture.</title>
        <authorList>
            <person name="Gilroy R."/>
            <person name="Ravi A."/>
            <person name="Getino M."/>
            <person name="Pursley I."/>
            <person name="Horton D.L."/>
            <person name="Alikhan N.F."/>
            <person name="Baker D."/>
            <person name="Gharbi K."/>
            <person name="Hall N."/>
            <person name="Watson M."/>
            <person name="Adriaenssens E.M."/>
            <person name="Foster-Nyarko E."/>
            <person name="Jarju S."/>
            <person name="Secka A."/>
            <person name="Antonio M."/>
            <person name="Oren A."/>
            <person name="Chaudhuri R.R."/>
            <person name="La Ragione R."/>
            <person name="Hildebrand F."/>
            <person name="Pallen M.J."/>
        </authorList>
    </citation>
    <scope>NUCLEOTIDE SEQUENCE</scope>
    <source>
        <strain evidence="3">B2-22910</strain>
    </source>
</reference>
<dbReference type="EMBL" id="JADIMB010000049">
    <property type="protein sequence ID" value="MBO8470835.1"/>
    <property type="molecule type" value="Genomic_DNA"/>
</dbReference>
<dbReference type="PANTHER" id="PTHR37299:SF1">
    <property type="entry name" value="STAGE 0 SPORULATION PROTEIN A HOMOLOG"/>
    <property type="match status" value="1"/>
</dbReference>
<evidence type="ECO:0000313" key="3">
    <source>
        <dbReference type="EMBL" id="MBO8470835.1"/>
    </source>
</evidence>
<name>A0A9D9IEK2_9BACT</name>
<accession>A0A9D9IEK2</accession>
<dbReference type="Pfam" id="PF04397">
    <property type="entry name" value="LytTR"/>
    <property type="match status" value="1"/>
</dbReference>
<comment type="caution">
    <text evidence="3">The sequence shown here is derived from an EMBL/GenBank/DDBJ whole genome shotgun (WGS) entry which is preliminary data.</text>
</comment>
<keyword evidence="1" id="KW-0472">Membrane</keyword>
<dbReference type="PANTHER" id="PTHR37299">
    <property type="entry name" value="TRANSCRIPTIONAL REGULATOR-RELATED"/>
    <property type="match status" value="1"/>
</dbReference>
<dbReference type="Gene3D" id="2.40.50.1020">
    <property type="entry name" value="LytTr DNA-binding domain"/>
    <property type="match status" value="1"/>
</dbReference>
<feature type="transmembrane region" description="Helical" evidence="1">
    <location>
        <begin position="32"/>
        <end position="49"/>
    </location>
</feature>
<dbReference type="InterPro" id="IPR007492">
    <property type="entry name" value="LytTR_DNA-bd_dom"/>
</dbReference>
<dbReference type="SMART" id="SM00850">
    <property type="entry name" value="LytTR"/>
    <property type="match status" value="1"/>
</dbReference>
<gene>
    <name evidence="3" type="ORF">IAB82_03455</name>
</gene>
<protein>
    <submittedName>
        <fullName evidence="3">LytTR family transcriptional regulator</fullName>
    </submittedName>
</protein>
<proteinExistence type="predicted"/>
<feature type="domain" description="HTH LytTR-type" evidence="2">
    <location>
        <begin position="131"/>
        <end position="229"/>
    </location>
</feature>
<dbReference type="GO" id="GO:0003677">
    <property type="term" value="F:DNA binding"/>
    <property type="evidence" value="ECO:0007669"/>
    <property type="project" value="InterPro"/>
</dbReference>
<organism evidence="3 4">
    <name type="scientific">Candidatus Cryptobacteroides faecavium</name>
    <dbReference type="NCBI Taxonomy" id="2840762"/>
    <lineage>
        <taxon>Bacteria</taxon>
        <taxon>Pseudomonadati</taxon>
        <taxon>Bacteroidota</taxon>
        <taxon>Bacteroidia</taxon>
        <taxon>Bacteroidales</taxon>
        <taxon>Candidatus Cryptobacteroides</taxon>
    </lineage>
</organism>
<keyword evidence="1" id="KW-1133">Transmembrane helix</keyword>
<dbReference type="InterPro" id="IPR046947">
    <property type="entry name" value="LytR-like"/>
</dbReference>
<reference evidence="3" key="1">
    <citation type="submission" date="2020-10" db="EMBL/GenBank/DDBJ databases">
        <authorList>
            <person name="Gilroy R."/>
        </authorList>
    </citation>
    <scope>NUCLEOTIDE SEQUENCE</scope>
    <source>
        <strain evidence="3">B2-22910</strain>
    </source>
</reference>
<sequence>MKLLVEIGYVMLALLLLALIFVSFDYSFIESVFLGTLFLPGAFLLKFFIPQLALSHGKKRIADAFFLSMSVILFTFLLMVVSHLYIIPVSKFKQIWVNPIFTALILGLIAGGDMLMQRFRSRLSQKIPETISFVSDRRKVSLNVDDIVYVESNDRDVYIHASDGATYRNKTPISQWENTLGEKFIRTHRAFLVNAGYIGGIGDESVCVKDEKIPVSRKYKDEVSRKIKA</sequence>
<evidence type="ECO:0000256" key="1">
    <source>
        <dbReference type="SAM" id="Phobius"/>
    </source>
</evidence>
<keyword evidence="1" id="KW-0812">Transmembrane</keyword>
<evidence type="ECO:0000259" key="2">
    <source>
        <dbReference type="PROSITE" id="PS50930"/>
    </source>
</evidence>